<feature type="domain" description="Deltex C-terminal" evidence="7">
    <location>
        <begin position="138"/>
        <end position="267"/>
    </location>
</feature>
<evidence type="ECO:0000313" key="8">
    <source>
        <dbReference type="EMBL" id="OMJ84597.1"/>
    </source>
</evidence>
<keyword evidence="4" id="KW-0808">Transferase</keyword>
<dbReference type="OrthoDB" id="527344at2759"/>
<comment type="caution">
    <text evidence="8">The sequence shown here is derived from an EMBL/GenBank/DDBJ whole genome shotgun (WGS) entry which is preliminary data.</text>
</comment>
<reference evidence="8 9" key="1">
    <citation type="submission" date="2016-11" db="EMBL/GenBank/DDBJ databases">
        <title>The macronuclear genome of Stentor coeruleus: a giant cell with tiny introns.</title>
        <authorList>
            <person name="Slabodnick M."/>
            <person name="Ruby J.G."/>
            <person name="Reiff S.B."/>
            <person name="Swart E.C."/>
            <person name="Gosai S."/>
            <person name="Prabakaran S."/>
            <person name="Witkowska E."/>
            <person name="Larue G.E."/>
            <person name="Fisher S."/>
            <person name="Freeman R.M."/>
            <person name="Gunawardena J."/>
            <person name="Chu W."/>
            <person name="Stover N.A."/>
            <person name="Gregory B.D."/>
            <person name="Nowacki M."/>
            <person name="Derisi J."/>
            <person name="Roy S.W."/>
            <person name="Marshall W.F."/>
            <person name="Sood P."/>
        </authorList>
    </citation>
    <scope>NUCLEOTIDE SEQUENCE [LARGE SCALE GENOMIC DNA]</scope>
    <source>
        <strain evidence="8">WM001</strain>
    </source>
</reference>
<feature type="compositionally biased region" description="Basic residues" evidence="6">
    <location>
        <begin position="1"/>
        <end position="11"/>
    </location>
</feature>
<dbReference type="GO" id="GO:0007219">
    <property type="term" value="P:Notch signaling pathway"/>
    <property type="evidence" value="ECO:0007669"/>
    <property type="project" value="InterPro"/>
</dbReference>
<dbReference type="CDD" id="cd09633">
    <property type="entry name" value="Deltex_C"/>
    <property type="match status" value="1"/>
</dbReference>
<dbReference type="GO" id="GO:0016567">
    <property type="term" value="P:protein ubiquitination"/>
    <property type="evidence" value="ECO:0007669"/>
    <property type="project" value="UniProtKB-UniPathway"/>
</dbReference>
<evidence type="ECO:0000256" key="2">
    <source>
        <dbReference type="ARBA" id="ARBA00004906"/>
    </source>
</evidence>
<protein>
    <recommendedName>
        <fullName evidence="3">RING-type E3 ubiquitin transferase</fullName>
        <ecNumber evidence="3">2.3.2.27</ecNumber>
    </recommendedName>
</protein>
<dbReference type="Gene3D" id="3.30.390.130">
    <property type="match status" value="1"/>
</dbReference>
<dbReference type="InterPro" id="IPR039399">
    <property type="entry name" value="Deltex_C_sf"/>
</dbReference>
<dbReference type="AlphaFoldDB" id="A0A1R2C6I0"/>
<keyword evidence="5" id="KW-0479">Metal-binding</keyword>
<comment type="catalytic activity">
    <reaction evidence="1">
        <text>S-ubiquitinyl-[E2 ubiquitin-conjugating enzyme]-L-cysteine + [acceptor protein]-L-lysine = [E2 ubiquitin-conjugating enzyme]-L-cysteine + N(6)-ubiquitinyl-[acceptor protein]-L-lysine.</text>
        <dbReference type="EC" id="2.3.2.27"/>
    </reaction>
</comment>
<comment type="pathway">
    <text evidence="2">Protein modification; protein ubiquitination.</text>
</comment>
<feature type="region of interest" description="Disordered" evidence="6">
    <location>
        <begin position="1"/>
        <end position="20"/>
    </location>
</feature>
<dbReference type="UniPathway" id="UPA00143"/>
<evidence type="ECO:0000256" key="1">
    <source>
        <dbReference type="ARBA" id="ARBA00000900"/>
    </source>
</evidence>
<evidence type="ECO:0000259" key="7">
    <source>
        <dbReference type="Pfam" id="PF18102"/>
    </source>
</evidence>
<name>A0A1R2C6I0_9CILI</name>
<sequence length="268" mass="30487">MKKVSKKSRPQKRSETQTSKIQNKLQQDLFLVDINAKSYSQQLLTINSTSEEISRPLSLIAQMKTFTYEQFHNLSTHHNPEEEKCPICMCEFVEEDSNKIAKLDKCEGHYFHIECIEMCHKGAHLRCPICGIIYGIMTGDMPSGTLCVFKYPSESLSLDGYPNIPVLEIIYSMKSGNRGGIHYGGTTRHAFLPFNDEGNEILRLLIIAFERRLTFTIGTSVTTGRTNQIVWNGIHHKTSTEGGPSFFGYPDETYFQRVREELAAKGIY</sequence>
<dbReference type="Proteomes" id="UP000187209">
    <property type="component" value="Unassembled WGS sequence"/>
</dbReference>
<organism evidence="8 9">
    <name type="scientific">Stentor coeruleus</name>
    <dbReference type="NCBI Taxonomy" id="5963"/>
    <lineage>
        <taxon>Eukaryota</taxon>
        <taxon>Sar</taxon>
        <taxon>Alveolata</taxon>
        <taxon>Ciliophora</taxon>
        <taxon>Postciliodesmatophora</taxon>
        <taxon>Heterotrichea</taxon>
        <taxon>Heterotrichida</taxon>
        <taxon>Stentoridae</taxon>
        <taxon>Stentor</taxon>
    </lineage>
</organism>
<dbReference type="InterPro" id="IPR039396">
    <property type="entry name" value="Deltex_C"/>
</dbReference>
<proteinExistence type="predicted"/>
<dbReference type="EC" id="2.3.2.27" evidence="3"/>
<dbReference type="GO" id="GO:0061630">
    <property type="term" value="F:ubiquitin protein ligase activity"/>
    <property type="evidence" value="ECO:0007669"/>
    <property type="project" value="UniProtKB-EC"/>
</dbReference>
<evidence type="ECO:0000256" key="6">
    <source>
        <dbReference type="SAM" id="MobiDB-lite"/>
    </source>
</evidence>
<dbReference type="Pfam" id="PF18102">
    <property type="entry name" value="DTC"/>
    <property type="match status" value="1"/>
</dbReference>
<dbReference type="InterPro" id="IPR013083">
    <property type="entry name" value="Znf_RING/FYVE/PHD"/>
</dbReference>
<evidence type="ECO:0000313" key="9">
    <source>
        <dbReference type="Proteomes" id="UP000187209"/>
    </source>
</evidence>
<dbReference type="SUPFAM" id="SSF57850">
    <property type="entry name" value="RING/U-box"/>
    <property type="match status" value="1"/>
</dbReference>
<dbReference type="InterPro" id="IPR039398">
    <property type="entry name" value="Deltex_fam"/>
</dbReference>
<accession>A0A1R2C6I0</accession>
<dbReference type="GO" id="GO:0046872">
    <property type="term" value="F:metal ion binding"/>
    <property type="evidence" value="ECO:0007669"/>
    <property type="project" value="UniProtKB-KW"/>
</dbReference>
<evidence type="ECO:0000256" key="4">
    <source>
        <dbReference type="ARBA" id="ARBA00022679"/>
    </source>
</evidence>
<dbReference type="Gene3D" id="3.30.40.10">
    <property type="entry name" value="Zinc/RING finger domain, C3HC4 (zinc finger)"/>
    <property type="match status" value="1"/>
</dbReference>
<dbReference type="CDD" id="cd16448">
    <property type="entry name" value="RING-H2"/>
    <property type="match status" value="1"/>
</dbReference>
<dbReference type="EMBL" id="MPUH01000264">
    <property type="protein sequence ID" value="OMJ84597.1"/>
    <property type="molecule type" value="Genomic_DNA"/>
</dbReference>
<gene>
    <name evidence="8" type="ORF">SteCoe_14271</name>
</gene>
<evidence type="ECO:0000256" key="3">
    <source>
        <dbReference type="ARBA" id="ARBA00012483"/>
    </source>
</evidence>
<dbReference type="PANTHER" id="PTHR12622">
    <property type="entry name" value="DELTEX-RELATED"/>
    <property type="match status" value="1"/>
</dbReference>
<keyword evidence="9" id="KW-1185">Reference proteome</keyword>
<evidence type="ECO:0000256" key="5">
    <source>
        <dbReference type="ARBA" id="ARBA00022723"/>
    </source>
</evidence>